<keyword evidence="2 8" id="KW-0409">Iron storage</keyword>
<comment type="caution">
    <text evidence="10">The sequence shown here is derived from an EMBL/GenBank/DDBJ whole genome shotgun (WGS) entry which is preliminary data.</text>
</comment>
<keyword evidence="5 7" id="KW-0408">Iron</keyword>
<dbReference type="GO" id="GO:0008198">
    <property type="term" value="F:ferrous iron binding"/>
    <property type="evidence" value="ECO:0007669"/>
    <property type="project" value="TreeGrafter"/>
</dbReference>
<keyword evidence="8" id="KW-0963">Cytoplasm</keyword>
<dbReference type="GO" id="GO:0006879">
    <property type="term" value="P:intracellular iron ion homeostasis"/>
    <property type="evidence" value="ECO:0007669"/>
    <property type="project" value="UniProtKB-KW"/>
</dbReference>
<keyword evidence="3 7" id="KW-0479">Metal-binding</keyword>
<evidence type="ECO:0000256" key="8">
    <source>
        <dbReference type="RuleBase" id="RU361145"/>
    </source>
</evidence>
<dbReference type="FunFam" id="1.20.1260.10:FF:000001">
    <property type="entry name" value="Non-heme ferritin"/>
    <property type="match status" value="1"/>
</dbReference>
<evidence type="ECO:0000256" key="2">
    <source>
        <dbReference type="ARBA" id="ARBA00022434"/>
    </source>
</evidence>
<evidence type="ECO:0000256" key="6">
    <source>
        <dbReference type="ARBA" id="ARBA00054546"/>
    </source>
</evidence>
<feature type="domain" description="Ferritin-like diiron" evidence="9">
    <location>
        <begin position="1"/>
        <end position="145"/>
    </location>
</feature>
<dbReference type="InterPro" id="IPR001519">
    <property type="entry name" value="Ferritin"/>
</dbReference>
<evidence type="ECO:0000313" key="11">
    <source>
        <dbReference type="Proteomes" id="UP000810252"/>
    </source>
</evidence>
<dbReference type="InterPro" id="IPR009078">
    <property type="entry name" value="Ferritin-like_SF"/>
</dbReference>
<comment type="function">
    <text evidence="6">May alleviate iron toxicity in the presence of oxygen.</text>
</comment>
<evidence type="ECO:0000259" key="9">
    <source>
        <dbReference type="PROSITE" id="PS50905"/>
    </source>
</evidence>
<proteinExistence type="inferred from homology"/>
<dbReference type="PANTHER" id="PTHR11431">
    <property type="entry name" value="FERRITIN"/>
    <property type="match status" value="1"/>
</dbReference>
<evidence type="ECO:0000256" key="7">
    <source>
        <dbReference type="PIRSR" id="PIRSR601519-1"/>
    </source>
</evidence>
<feature type="binding site" evidence="7">
    <location>
        <position position="53"/>
    </location>
    <ligand>
        <name>Fe cation</name>
        <dbReference type="ChEBI" id="CHEBI:24875"/>
        <label>1</label>
    </ligand>
</feature>
<dbReference type="GO" id="GO:0006826">
    <property type="term" value="P:iron ion transport"/>
    <property type="evidence" value="ECO:0007669"/>
    <property type="project" value="InterPro"/>
</dbReference>
<feature type="binding site" evidence="7">
    <location>
        <position position="17"/>
    </location>
    <ligand>
        <name>Fe cation</name>
        <dbReference type="ChEBI" id="CHEBI:24875"/>
        <label>1</label>
    </ligand>
</feature>
<dbReference type="GO" id="GO:0008199">
    <property type="term" value="F:ferric iron binding"/>
    <property type="evidence" value="ECO:0007669"/>
    <property type="project" value="InterPro"/>
</dbReference>
<dbReference type="InterPro" id="IPR012347">
    <property type="entry name" value="Ferritin-like"/>
</dbReference>
<feature type="binding site" evidence="7">
    <location>
        <position position="94"/>
    </location>
    <ligand>
        <name>Fe cation</name>
        <dbReference type="ChEBI" id="CHEBI:24875"/>
        <label>1</label>
    </ligand>
</feature>
<accession>A0A9D9EHY9</accession>
<dbReference type="EC" id="1.16.3.2" evidence="8"/>
<dbReference type="CDD" id="cd01055">
    <property type="entry name" value="Nonheme_Ferritin"/>
    <property type="match status" value="1"/>
</dbReference>
<name>A0A9D9EHY9_9BACT</name>
<dbReference type="Pfam" id="PF00210">
    <property type="entry name" value="Ferritin"/>
    <property type="match status" value="1"/>
</dbReference>
<dbReference type="PROSITE" id="PS50905">
    <property type="entry name" value="FERRITIN_LIKE"/>
    <property type="match status" value="1"/>
</dbReference>
<dbReference type="GO" id="GO:0005829">
    <property type="term" value="C:cytosol"/>
    <property type="evidence" value="ECO:0007669"/>
    <property type="project" value="TreeGrafter"/>
</dbReference>
<protein>
    <recommendedName>
        <fullName evidence="8">Ferritin</fullName>
        <ecNumber evidence="8">1.16.3.2</ecNumber>
    </recommendedName>
</protein>
<gene>
    <name evidence="10" type="ORF">IAC29_01595</name>
</gene>
<evidence type="ECO:0000256" key="4">
    <source>
        <dbReference type="ARBA" id="ARBA00023002"/>
    </source>
</evidence>
<sequence>MITEKLQKAINDQIAAELWSSNLYLQMSFYMEKEGWSGAAHWLAKQSDEEKEHAMDMAHYLIKRGGEAKVPMIDVVPQGWGSYLEVFENVYKHECHVSELVDGVVDVASAERDKATQDFLWGFVREQVEEEATAAGIVDKIKKAGESGLFYLDAELGRR</sequence>
<dbReference type="PANTHER" id="PTHR11431:SF127">
    <property type="entry name" value="BACTERIAL NON-HEME FERRITIN"/>
    <property type="match status" value="1"/>
</dbReference>
<evidence type="ECO:0000256" key="3">
    <source>
        <dbReference type="ARBA" id="ARBA00022723"/>
    </source>
</evidence>
<reference evidence="10" key="1">
    <citation type="submission" date="2020-10" db="EMBL/GenBank/DDBJ databases">
        <authorList>
            <person name="Gilroy R."/>
        </authorList>
    </citation>
    <scope>NUCLEOTIDE SEQUENCE</scope>
    <source>
        <strain evidence="10">20514</strain>
    </source>
</reference>
<comment type="subcellular location">
    <subcellularLocation>
        <location evidence="8">Cytoplasm</location>
    </subcellularLocation>
</comment>
<dbReference type="GO" id="GO:0042802">
    <property type="term" value="F:identical protein binding"/>
    <property type="evidence" value="ECO:0007669"/>
    <property type="project" value="UniProtKB-ARBA"/>
</dbReference>
<evidence type="ECO:0000313" key="10">
    <source>
        <dbReference type="EMBL" id="MBO8447949.1"/>
    </source>
</evidence>
<dbReference type="InterPro" id="IPR041719">
    <property type="entry name" value="Ferritin_prok"/>
</dbReference>
<dbReference type="EMBL" id="JADIMQ010000024">
    <property type="protein sequence ID" value="MBO8447949.1"/>
    <property type="molecule type" value="Genomic_DNA"/>
</dbReference>
<keyword evidence="4" id="KW-0560">Oxidoreductase</keyword>
<reference evidence="10" key="2">
    <citation type="journal article" date="2021" name="PeerJ">
        <title>Extensive microbial diversity within the chicken gut microbiome revealed by metagenomics and culture.</title>
        <authorList>
            <person name="Gilroy R."/>
            <person name="Ravi A."/>
            <person name="Getino M."/>
            <person name="Pursley I."/>
            <person name="Horton D.L."/>
            <person name="Alikhan N.F."/>
            <person name="Baker D."/>
            <person name="Gharbi K."/>
            <person name="Hall N."/>
            <person name="Watson M."/>
            <person name="Adriaenssens E.M."/>
            <person name="Foster-Nyarko E."/>
            <person name="Jarju S."/>
            <person name="Secka A."/>
            <person name="Antonio M."/>
            <person name="Oren A."/>
            <person name="Chaudhuri R.R."/>
            <person name="La Ragione R."/>
            <person name="Hildebrand F."/>
            <person name="Pallen M.J."/>
        </authorList>
    </citation>
    <scope>NUCLEOTIDE SEQUENCE</scope>
    <source>
        <strain evidence="10">20514</strain>
    </source>
</reference>
<dbReference type="Gene3D" id="1.20.1260.10">
    <property type="match status" value="1"/>
</dbReference>
<organism evidence="10 11">
    <name type="scientific">Candidatus Cryptobacteroides merdigallinarum</name>
    <dbReference type="NCBI Taxonomy" id="2840770"/>
    <lineage>
        <taxon>Bacteria</taxon>
        <taxon>Pseudomonadati</taxon>
        <taxon>Bacteroidota</taxon>
        <taxon>Bacteroidia</taxon>
        <taxon>Bacteroidales</taxon>
        <taxon>Candidatus Cryptobacteroides</taxon>
    </lineage>
</organism>
<dbReference type="SUPFAM" id="SSF47240">
    <property type="entry name" value="Ferritin-like"/>
    <property type="match status" value="1"/>
</dbReference>
<dbReference type="Proteomes" id="UP000810252">
    <property type="component" value="Unassembled WGS sequence"/>
</dbReference>
<dbReference type="GO" id="GO:0004322">
    <property type="term" value="F:ferroxidase activity"/>
    <property type="evidence" value="ECO:0007669"/>
    <property type="project" value="TreeGrafter"/>
</dbReference>
<comment type="similarity">
    <text evidence="1 8">Belongs to the ferritin family. Prokaryotic subfamily.</text>
</comment>
<feature type="binding site" evidence="7">
    <location>
        <position position="127"/>
    </location>
    <ligand>
        <name>Fe cation</name>
        <dbReference type="ChEBI" id="CHEBI:24875"/>
        <label>1</label>
    </ligand>
</feature>
<dbReference type="AlphaFoldDB" id="A0A9D9EHY9"/>
<dbReference type="InterPro" id="IPR009040">
    <property type="entry name" value="Ferritin-like_diiron"/>
</dbReference>
<evidence type="ECO:0000256" key="5">
    <source>
        <dbReference type="ARBA" id="ARBA00023004"/>
    </source>
</evidence>
<feature type="binding site" evidence="7">
    <location>
        <position position="50"/>
    </location>
    <ligand>
        <name>Fe cation</name>
        <dbReference type="ChEBI" id="CHEBI:24875"/>
        <label>1</label>
    </ligand>
</feature>
<evidence type="ECO:0000256" key="1">
    <source>
        <dbReference type="ARBA" id="ARBA00006950"/>
    </source>
</evidence>
<comment type="catalytic activity">
    <reaction evidence="8">
        <text>4 Fe(2+) + O2 + 6 H2O = 4 iron(III) oxide-hydroxide + 12 H(+)</text>
        <dbReference type="Rhea" id="RHEA:11972"/>
        <dbReference type="ChEBI" id="CHEBI:15377"/>
        <dbReference type="ChEBI" id="CHEBI:15378"/>
        <dbReference type="ChEBI" id="CHEBI:15379"/>
        <dbReference type="ChEBI" id="CHEBI:29033"/>
        <dbReference type="ChEBI" id="CHEBI:78619"/>
        <dbReference type="EC" id="1.16.3.2"/>
    </reaction>
</comment>
<dbReference type="InterPro" id="IPR008331">
    <property type="entry name" value="Ferritin_DPS_dom"/>
</dbReference>
<comment type="function">
    <text evidence="8">Iron-storage protein.</text>
</comment>